<dbReference type="InterPro" id="IPR011600">
    <property type="entry name" value="Pept_C14_caspase"/>
</dbReference>
<dbReference type="Proteomes" id="UP001152759">
    <property type="component" value="Chromosome 9"/>
</dbReference>
<evidence type="ECO:0000256" key="7">
    <source>
        <dbReference type="RuleBase" id="RU003971"/>
    </source>
</evidence>
<dbReference type="InterPro" id="IPR033139">
    <property type="entry name" value="Caspase_cys_AS"/>
</dbReference>
<dbReference type="GO" id="GO:1990525">
    <property type="term" value="F:BIR domain binding"/>
    <property type="evidence" value="ECO:0007669"/>
    <property type="project" value="UniProtKB-ARBA"/>
</dbReference>
<feature type="domain" description="Caspase family p20" evidence="10">
    <location>
        <begin position="89"/>
        <end position="212"/>
    </location>
</feature>
<organism evidence="11 12">
    <name type="scientific">Bemisia tabaci</name>
    <name type="common">Sweetpotato whitefly</name>
    <name type="synonym">Aleurodes tabaci</name>
    <dbReference type="NCBI Taxonomy" id="7038"/>
    <lineage>
        <taxon>Eukaryota</taxon>
        <taxon>Metazoa</taxon>
        <taxon>Ecdysozoa</taxon>
        <taxon>Arthropoda</taxon>
        <taxon>Hexapoda</taxon>
        <taxon>Insecta</taxon>
        <taxon>Pterygota</taxon>
        <taxon>Neoptera</taxon>
        <taxon>Paraneoptera</taxon>
        <taxon>Hemiptera</taxon>
        <taxon>Sternorrhyncha</taxon>
        <taxon>Aleyrodoidea</taxon>
        <taxon>Aleyrodidae</taxon>
        <taxon>Aleyrodinae</taxon>
        <taxon>Bemisia</taxon>
    </lineage>
</organism>
<accession>A0A9P0F7M3</accession>
<dbReference type="PRINTS" id="PR00376">
    <property type="entry name" value="IL1BCENZYME"/>
</dbReference>
<dbReference type="GO" id="GO:0004197">
    <property type="term" value="F:cysteine-type endopeptidase activity"/>
    <property type="evidence" value="ECO:0007669"/>
    <property type="project" value="InterPro"/>
</dbReference>
<evidence type="ECO:0000256" key="4">
    <source>
        <dbReference type="ARBA" id="ARBA00022801"/>
    </source>
</evidence>
<dbReference type="AlphaFoldDB" id="A0A9P0F7M3"/>
<dbReference type="PROSITE" id="PS01122">
    <property type="entry name" value="CASPASE_CYS"/>
    <property type="match status" value="1"/>
</dbReference>
<dbReference type="SMART" id="SM00115">
    <property type="entry name" value="CASc"/>
    <property type="match status" value="1"/>
</dbReference>
<dbReference type="InterPro" id="IPR029030">
    <property type="entry name" value="Caspase-like_dom_sf"/>
</dbReference>
<dbReference type="SUPFAM" id="SSF52129">
    <property type="entry name" value="Caspase-like"/>
    <property type="match status" value="1"/>
</dbReference>
<keyword evidence="5" id="KW-0788">Thiol protease</keyword>
<feature type="domain" description="Caspase family p10" evidence="9">
    <location>
        <begin position="230"/>
        <end position="325"/>
    </location>
</feature>
<dbReference type="EMBL" id="OU963870">
    <property type="protein sequence ID" value="CAH0395821.1"/>
    <property type="molecule type" value="Genomic_DNA"/>
</dbReference>
<evidence type="ECO:0000256" key="5">
    <source>
        <dbReference type="ARBA" id="ARBA00022807"/>
    </source>
</evidence>
<dbReference type="GO" id="GO:0005737">
    <property type="term" value="C:cytoplasm"/>
    <property type="evidence" value="ECO:0007669"/>
    <property type="project" value="TreeGrafter"/>
</dbReference>
<evidence type="ECO:0000256" key="3">
    <source>
        <dbReference type="ARBA" id="ARBA00022703"/>
    </source>
</evidence>
<proteinExistence type="inferred from homology"/>
<dbReference type="GO" id="GO:0043525">
    <property type="term" value="P:positive regulation of neuron apoptotic process"/>
    <property type="evidence" value="ECO:0007669"/>
    <property type="project" value="TreeGrafter"/>
</dbReference>
<dbReference type="PANTHER" id="PTHR10454:SF245">
    <property type="entry name" value="CASPASE-RELATED"/>
    <property type="match status" value="1"/>
</dbReference>
<reference evidence="11" key="1">
    <citation type="submission" date="2021-12" db="EMBL/GenBank/DDBJ databases">
        <authorList>
            <person name="King R."/>
        </authorList>
    </citation>
    <scope>NUCLEOTIDE SEQUENCE</scope>
</reference>
<dbReference type="GO" id="GO:0006508">
    <property type="term" value="P:proteolysis"/>
    <property type="evidence" value="ECO:0007669"/>
    <property type="project" value="UniProtKB-KW"/>
</dbReference>
<dbReference type="GO" id="GO:0045476">
    <property type="term" value="P:nurse cell apoptotic process"/>
    <property type="evidence" value="ECO:0007669"/>
    <property type="project" value="UniProtKB-ARBA"/>
</dbReference>
<keyword evidence="2" id="KW-0645">Protease</keyword>
<dbReference type="InterPro" id="IPR015917">
    <property type="entry name" value="Pept_C14A"/>
</dbReference>
<dbReference type="Pfam" id="PF00656">
    <property type="entry name" value="Peptidase_C14"/>
    <property type="match status" value="1"/>
</dbReference>
<dbReference type="InterPro" id="IPR002398">
    <property type="entry name" value="Pept_C14"/>
</dbReference>
<dbReference type="Gene3D" id="3.40.50.1460">
    <property type="match status" value="1"/>
</dbReference>
<dbReference type="GO" id="GO:0045751">
    <property type="term" value="P:negative regulation of Toll signaling pathway"/>
    <property type="evidence" value="ECO:0007669"/>
    <property type="project" value="UniProtKB-ARBA"/>
</dbReference>
<gene>
    <name evidence="11" type="ORF">BEMITA_LOCUS13959</name>
</gene>
<dbReference type="InterPro" id="IPR002138">
    <property type="entry name" value="Pept_C14_p10"/>
</dbReference>
<evidence type="ECO:0000256" key="6">
    <source>
        <dbReference type="ARBA" id="ARBA00023145"/>
    </source>
</evidence>
<sequence length="326" mass="37095">MDGENVNSNGVSETDARGDKAAGAAVFPQNGRGETKTEVTSASRGCSFCGWRFVWEGRLIKCYKDSAETVTARMASDRDAWYYNMNHKNRGIAIIFNHENFTNPKLKTRCGTKTDCENLASTLRSLRFEVYTYFDASYSKVMSVISEVRNMDHSDNDCFLMAVLSHGEQNIIHAYDSPYQPEDLWHPFTADKCPSLAGKPKLFFIQACQGDRLDPGVTLMKRTETDSGPMSYRIPVHADFLIAYSTIPGFYSWRNTQRGSWFMQALCEELKKHCYSLDLLTILTFVNRRVATDYQSNVPGNNEMDAQKQIPCITYMLTRLLKFEPK</sequence>
<keyword evidence="4" id="KW-0378">Hydrolase</keyword>
<evidence type="ECO:0000256" key="1">
    <source>
        <dbReference type="ARBA" id="ARBA00010134"/>
    </source>
</evidence>
<evidence type="ECO:0000313" key="12">
    <source>
        <dbReference type="Proteomes" id="UP001152759"/>
    </source>
</evidence>
<keyword evidence="3" id="KW-0053">Apoptosis</keyword>
<protein>
    <recommendedName>
        <fullName evidence="13">Caspase-1</fullName>
    </recommendedName>
</protein>
<keyword evidence="6" id="KW-0865">Zymogen</keyword>
<keyword evidence="12" id="KW-1185">Reference proteome</keyword>
<dbReference type="PROSITE" id="PS01121">
    <property type="entry name" value="CASPASE_HIS"/>
    <property type="match status" value="1"/>
</dbReference>
<dbReference type="GO" id="GO:0016322">
    <property type="term" value="P:neuron remodeling"/>
    <property type="evidence" value="ECO:0007669"/>
    <property type="project" value="UniProtKB-ARBA"/>
</dbReference>
<dbReference type="PANTHER" id="PTHR10454">
    <property type="entry name" value="CASPASE"/>
    <property type="match status" value="1"/>
</dbReference>
<evidence type="ECO:0000259" key="10">
    <source>
        <dbReference type="PROSITE" id="PS50208"/>
    </source>
</evidence>
<evidence type="ECO:0000256" key="2">
    <source>
        <dbReference type="ARBA" id="ARBA00022670"/>
    </source>
</evidence>
<dbReference type="InterPro" id="IPR001309">
    <property type="entry name" value="Pept_C14_p20"/>
</dbReference>
<dbReference type="PROSITE" id="PS50207">
    <property type="entry name" value="CASPASE_P10"/>
    <property type="match status" value="1"/>
</dbReference>
<name>A0A9P0F7M3_BEMTA</name>
<dbReference type="InterPro" id="IPR016129">
    <property type="entry name" value="Caspase_his_AS"/>
</dbReference>
<dbReference type="CDD" id="cd00032">
    <property type="entry name" value="CASc"/>
    <property type="match status" value="1"/>
</dbReference>
<evidence type="ECO:0000259" key="9">
    <source>
        <dbReference type="PROSITE" id="PS50207"/>
    </source>
</evidence>
<evidence type="ECO:0000313" key="11">
    <source>
        <dbReference type="EMBL" id="CAH0395821.1"/>
    </source>
</evidence>
<dbReference type="FunFam" id="3.40.50.1460:FF:000001">
    <property type="entry name" value="Caspase-3 preproprotein"/>
    <property type="match status" value="1"/>
</dbReference>
<comment type="similarity">
    <text evidence="1 7">Belongs to the peptidase C14A family.</text>
</comment>
<evidence type="ECO:0000256" key="8">
    <source>
        <dbReference type="SAM" id="MobiDB-lite"/>
    </source>
</evidence>
<feature type="compositionally biased region" description="Polar residues" evidence="8">
    <location>
        <begin position="1"/>
        <end position="12"/>
    </location>
</feature>
<feature type="region of interest" description="Disordered" evidence="8">
    <location>
        <begin position="1"/>
        <end position="36"/>
    </location>
</feature>
<dbReference type="PROSITE" id="PS50208">
    <property type="entry name" value="CASPASE_P20"/>
    <property type="match status" value="1"/>
</dbReference>
<evidence type="ECO:0008006" key="13">
    <source>
        <dbReference type="Google" id="ProtNLM"/>
    </source>
</evidence>